<accession>A0ABD6W8H3</accession>
<protein>
    <submittedName>
        <fullName evidence="1">Uncharacterized protein</fullName>
    </submittedName>
</protein>
<comment type="caution">
    <text evidence="1">The sequence shown here is derived from an EMBL/GenBank/DDBJ whole genome shotgun (WGS) entry which is preliminary data.</text>
</comment>
<dbReference type="KEGG" id="rry:C1O28_14090"/>
<proteinExistence type="predicted"/>
<name>A0ABD6W8H3_RATRA</name>
<evidence type="ECO:0000313" key="1">
    <source>
        <dbReference type="EMBL" id="PPF13788.1"/>
    </source>
</evidence>
<dbReference type="EMBL" id="PSUL01000018">
    <property type="protein sequence ID" value="PPF13788.1"/>
    <property type="molecule type" value="Genomic_DNA"/>
</dbReference>
<dbReference type="AlphaFoldDB" id="A0ABD6W8H3"/>
<gene>
    <name evidence="1" type="ORF">C5C04_08880</name>
</gene>
<dbReference type="Proteomes" id="UP000237881">
    <property type="component" value="Unassembled WGS sequence"/>
</dbReference>
<evidence type="ECO:0000313" key="2">
    <source>
        <dbReference type="Proteomes" id="UP000237881"/>
    </source>
</evidence>
<reference evidence="1 2" key="1">
    <citation type="submission" date="2018-02" db="EMBL/GenBank/DDBJ databases">
        <title>Bacteriophage NCPPB3778 and a type I-E CRISPR drive the evolution of the US Biological Select Agent, Rathayibacter toxicus.</title>
        <authorList>
            <person name="Davis E.W.II."/>
            <person name="Tabima J.F."/>
            <person name="Weisberg A.J."/>
            <person name="Lopes L.D."/>
            <person name="Wiseman M.S."/>
            <person name="Wiseman M.S."/>
            <person name="Pupko T."/>
            <person name="Belcher M.S."/>
            <person name="Sechler A.J."/>
            <person name="Tancos M.A."/>
            <person name="Schroeder B.K."/>
            <person name="Murray T.D."/>
            <person name="Luster D.G."/>
            <person name="Schneider W.L."/>
            <person name="Rogers E."/>
            <person name="Andreote F.D."/>
            <person name="Grunwald N.J."/>
            <person name="Putnam M.L."/>
            <person name="Chang J.H."/>
        </authorList>
    </citation>
    <scope>NUCLEOTIDE SEQUENCE [LARGE SCALE GENOMIC DNA]</scope>
    <source>
        <strain evidence="1 2">AY1I9</strain>
    </source>
</reference>
<organism evidence="1 2">
    <name type="scientific">Rathayibacter rathayi</name>
    <name type="common">Corynebacterium rathayi</name>
    <dbReference type="NCBI Taxonomy" id="33887"/>
    <lineage>
        <taxon>Bacteria</taxon>
        <taxon>Bacillati</taxon>
        <taxon>Actinomycetota</taxon>
        <taxon>Actinomycetes</taxon>
        <taxon>Micrococcales</taxon>
        <taxon>Microbacteriaceae</taxon>
        <taxon>Rathayibacter</taxon>
    </lineage>
</organism>
<sequence length="80" mass="8155">MVVSLGTLVYLPWAARKSVLATVAERGASLVTLEAEALLPHLVAVRGGRVAPVPTPFLLAADGMPLASAAAHGGTLSWLP</sequence>